<protein>
    <recommendedName>
        <fullName evidence="4">Transmembrane protein (PGPGW)</fullName>
    </recommendedName>
</protein>
<keyword evidence="1" id="KW-0812">Transmembrane</keyword>
<keyword evidence="1" id="KW-0472">Membrane</keyword>
<accession>A0ABQ4S219</accession>
<comment type="caution">
    <text evidence="2">The sequence shown here is derived from an EMBL/GenBank/DDBJ whole genome shotgun (WGS) entry which is preliminary data.</text>
</comment>
<reference evidence="2" key="2">
    <citation type="submission" date="2021-08" db="EMBL/GenBank/DDBJ databases">
        <authorList>
            <person name="Tani A."/>
            <person name="Ola A."/>
            <person name="Ogura Y."/>
            <person name="Katsura K."/>
            <person name="Hayashi T."/>
        </authorList>
    </citation>
    <scope>NUCLEOTIDE SEQUENCE</scope>
    <source>
        <strain evidence="2">DSM 19015</strain>
    </source>
</reference>
<keyword evidence="3" id="KW-1185">Reference proteome</keyword>
<dbReference type="RefSeq" id="WP_238246259.1">
    <property type="nucleotide sequence ID" value="NZ_BPQP01000080.1"/>
</dbReference>
<proteinExistence type="predicted"/>
<organism evidence="2 3">
    <name type="scientific">Methylobacterium iners</name>
    <dbReference type="NCBI Taxonomy" id="418707"/>
    <lineage>
        <taxon>Bacteria</taxon>
        <taxon>Pseudomonadati</taxon>
        <taxon>Pseudomonadota</taxon>
        <taxon>Alphaproteobacteria</taxon>
        <taxon>Hyphomicrobiales</taxon>
        <taxon>Methylobacteriaceae</taxon>
        <taxon>Methylobacterium</taxon>
    </lineage>
</organism>
<keyword evidence="1" id="KW-1133">Transmembrane helix</keyword>
<name>A0ABQ4S219_9HYPH</name>
<gene>
    <name evidence="2" type="ORF">OCOJLMKI_4406</name>
</gene>
<evidence type="ECO:0000313" key="2">
    <source>
        <dbReference type="EMBL" id="GJD97178.1"/>
    </source>
</evidence>
<evidence type="ECO:0000313" key="3">
    <source>
        <dbReference type="Proteomes" id="UP001055125"/>
    </source>
</evidence>
<feature type="transmembrane region" description="Helical" evidence="1">
    <location>
        <begin position="40"/>
        <end position="63"/>
    </location>
</feature>
<reference evidence="2" key="1">
    <citation type="journal article" date="2021" name="Front. Microbiol.">
        <title>Comprehensive Comparative Genomics and Phenotyping of Methylobacterium Species.</title>
        <authorList>
            <person name="Alessa O."/>
            <person name="Ogura Y."/>
            <person name="Fujitani Y."/>
            <person name="Takami H."/>
            <person name="Hayashi T."/>
            <person name="Sahin N."/>
            <person name="Tani A."/>
        </authorList>
    </citation>
    <scope>NUCLEOTIDE SEQUENCE</scope>
    <source>
        <strain evidence="2">DSM 19015</strain>
    </source>
</reference>
<dbReference type="Proteomes" id="UP001055125">
    <property type="component" value="Unassembled WGS sequence"/>
</dbReference>
<evidence type="ECO:0000256" key="1">
    <source>
        <dbReference type="SAM" id="Phobius"/>
    </source>
</evidence>
<dbReference type="EMBL" id="BPQP01000080">
    <property type="protein sequence ID" value="GJD97178.1"/>
    <property type="molecule type" value="Genomic_DNA"/>
</dbReference>
<sequence>MSVTAEDWDARVTHLSEKLPDRMRKAVEWLREPSRRWIRIGAALLFILGGVFSILPILGLWMLPLGLALLSQDIPWLKIPLEHSARWIERTWQRIRGGGKPSA</sequence>
<evidence type="ECO:0008006" key="4">
    <source>
        <dbReference type="Google" id="ProtNLM"/>
    </source>
</evidence>